<keyword evidence="7" id="KW-1185">Reference proteome</keyword>
<dbReference type="AlphaFoldDB" id="A0AAJ7TF69"/>
<dbReference type="PANTHER" id="PTHR19972:SF15">
    <property type="entry name" value="SECRETAGOGIN"/>
    <property type="match status" value="1"/>
</dbReference>
<dbReference type="SUPFAM" id="SSF47473">
    <property type="entry name" value="EF-hand"/>
    <property type="match status" value="2"/>
</dbReference>
<dbReference type="InterPro" id="IPR011992">
    <property type="entry name" value="EF-hand-dom_pair"/>
</dbReference>
<evidence type="ECO:0000313" key="8">
    <source>
        <dbReference type="RefSeq" id="XP_032816744.1"/>
    </source>
</evidence>
<dbReference type="GO" id="GO:1900271">
    <property type="term" value="P:regulation of long-term synaptic potentiation"/>
    <property type="evidence" value="ECO:0007669"/>
    <property type="project" value="TreeGrafter"/>
</dbReference>
<feature type="domain" description="EF-hand" evidence="6">
    <location>
        <begin position="102"/>
        <end position="137"/>
    </location>
</feature>
<dbReference type="RefSeq" id="XP_032816744.1">
    <property type="nucleotide sequence ID" value="XM_032960853.1"/>
</dbReference>
<feature type="domain" description="EF-hand" evidence="6">
    <location>
        <begin position="146"/>
        <end position="181"/>
    </location>
</feature>
<organism evidence="7 8">
    <name type="scientific">Petromyzon marinus</name>
    <name type="common">Sea lamprey</name>
    <dbReference type="NCBI Taxonomy" id="7757"/>
    <lineage>
        <taxon>Eukaryota</taxon>
        <taxon>Metazoa</taxon>
        <taxon>Chordata</taxon>
        <taxon>Craniata</taxon>
        <taxon>Vertebrata</taxon>
        <taxon>Cyclostomata</taxon>
        <taxon>Hyperoartia</taxon>
        <taxon>Petromyzontiformes</taxon>
        <taxon>Petromyzontidae</taxon>
        <taxon>Petromyzon</taxon>
    </lineage>
</organism>
<keyword evidence="3" id="KW-0963">Cytoplasm</keyword>
<dbReference type="Proteomes" id="UP001318040">
    <property type="component" value="Chromosome 25"/>
</dbReference>
<dbReference type="GO" id="GO:0005634">
    <property type="term" value="C:nucleus"/>
    <property type="evidence" value="ECO:0007669"/>
    <property type="project" value="TreeGrafter"/>
</dbReference>
<evidence type="ECO:0000313" key="7">
    <source>
        <dbReference type="Proteomes" id="UP001318040"/>
    </source>
</evidence>
<keyword evidence="5" id="KW-0106">Calcium</keyword>
<dbReference type="InterPro" id="IPR002048">
    <property type="entry name" value="EF_hand_dom"/>
</dbReference>
<dbReference type="Gene3D" id="1.10.238.10">
    <property type="entry name" value="EF-hand"/>
    <property type="match status" value="3"/>
</dbReference>
<feature type="domain" description="EF-hand" evidence="6">
    <location>
        <begin position="196"/>
        <end position="231"/>
    </location>
</feature>
<dbReference type="PROSITE" id="PS50222">
    <property type="entry name" value="EF_HAND_2"/>
    <property type="match status" value="4"/>
</dbReference>
<dbReference type="GO" id="GO:0005509">
    <property type="term" value="F:calcium ion binding"/>
    <property type="evidence" value="ECO:0007669"/>
    <property type="project" value="InterPro"/>
</dbReference>
<dbReference type="GO" id="GO:0030425">
    <property type="term" value="C:dendrite"/>
    <property type="evidence" value="ECO:0007669"/>
    <property type="project" value="TreeGrafter"/>
</dbReference>
<name>A0AAJ7TF69_PETMA</name>
<dbReference type="FunFam" id="1.10.238.10:FF:000186">
    <property type="entry name" value="Secretagogin"/>
    <property type="match status" value="1"/>
</dbReference>
<dbReference type="SMART" id="SM00054">
    <property type="entry name" value="EFh"/>
    <property type="match status" value="6"/>
</dbReference>
<dbReference type="CDD" id="cd16178">
    <property type="entry name" value="EFh_HEF_SCGN"/>
    <property type="match status" value="1"/>
</dbReference>
<dbReference type="InterPro" id="IPR051001">
    <property type="entry name" value="Calbindin_Ca-bind"/>
</dbReference>
<accession>A0AAJ7TF69</accession>
<comment type="subcellular location">
    <subcellularLocation>
        <location evidence="1">Cytoplasm</location>
    </subcellularLocation>
</comment>
<keyword evidence="4" id="KW-0677">Repeat</keyword>
<evidence type="ECO:0000256" key="2">
    <source>
        <dbReference type="ARBA" id="ARBA00019102"/>
    </source>
</evidence>
<proteinExistence type="predicted"/>
<gene>
    <name evidence="8" type="primary">LOC116946029</name>
</gene>
<dbReference type="InterPro" id="IPR035798">
    <property type="entry name" value="EFh_SCGN"/>
</dbReference>
<evidence type="ECO:0000256" key="1">
    <source>
        <dbReference type="ARBA" id="ARBA00004496"/>
    </source>
</evidence>
<feature type="domain" description="EF-hand" evidence="6">
    <location>
        <begin position="9"/>
        <end position="44"/>
    </location>
</feature>
<sequence length="277" mass="31969">MANFDFGDISAQKFLEIWNRFDADNNGYIEGKELDDFFRHLVKTFGAESNPTDAQVRSLRNRFMSIYDATADGKLEIEELANMILPEDENFLLLFRRQLKLDNSVEFMKIWRKYDSNRSGFISAVELKNFLSDLLARHTKKIPDHKLEEYTDAMMKLFDRNKDGRLDLGDMTRIMALHDTGNFLLCFRIEDTTPEIRKRDFEKIFDHYDVSGTGVLEGAEVDGLVKDMVELVRPSLSGVDLDRFRSSLMHHCDVNRDGKIQKSELALCLGVMLGDST</sequence>
<dbReference type="InterPro" id="IPR018247">
    <property type="entry name" value="EF_Hand_1_Ca_BS"/>
</dbReference>
<dbReference type="PROSITE" id="PS00018">
    <property type="entry name" value="EF_HAND_1"/>
    <property type="match status" value="5"/>
</dbReference>
<dbReference type="GO" id="GO:0005829">
    <property type="term" value="C:cytosol"/>
    <property type="evidence" value="ECO:0007669"/>
    <property type="project" value="TreeGrafter"/>
</dbReference>
<evidence type="ECO:0000256" key="3">
    <source>
        <dbReference type="ARBA" id="ARBA00022490"/>
    </source>
</evidence>
<dbReference type="GeneID" id="116946029"/>
<evidence type="ECO:0000256" key="4">
    <source>
        <dbReference type="ARBA" id="ARBA00022737"/>
    </source>
</evidence>
<protein>
    <recommendedName>
        <fullName evidence="2">Secretagogin</fullName>
    </recommendedName>
</protein>
<dbReference type="Pfam" id="PF13499">
    <property type="entry name" value="EF-hand_7"/>
    <property type="match status" value="2"/>
</dbReference>
<dbReference type="GO" id="GO:0043195">
    <property type="term" value="C:terminal bouton"/>
    <property type="evidence" value="ECO:0007669"/>
    <property type="project" value="TreeGrafter"/>
</dbReference>
<dbReference type="PANTHER" id="PTHR19972">
    <property type="entry name" value="CALBINDIN"/>
    <property type="match status" value="1"/>
</dbReference>
<dbReference type="Pfam" id="PF13202">
    <property type="entry name" value="EF-hand_5"/>
    <property type="match status" value="1"/>
</dbReference>
<evidence type="ECO:0000259" key="6">
    <source>
        <dbReference type="PROSITE" id="PS50222"/>
    </source>
</evidence>
<dbReference type="KEGG" id="pmrn:116946029"/>
<reference evidence="8" key="1">
    <citation type="submission" date="2025-08" db="UniProtKB">
        <authorList>
            <consortium name="RefSeq"/>
        </authorList>
    </citation>
    <scope>IDENTIFICATION</scope>
    <source>
        <tissue evidence="8">Sperm</tissue>
    </source>
</reference>
<dbReference type="GO" id="GO:0099509">
    <property type="term" value="P:regulation of presynaptic cytosolic calcium ion concentration"/>
    <property type="evidence" value="ECO:0007669"/>
    <property type="project" value="TreeGrafter"/>
</dbReference>
<evidence type="ECO:0000256" key="5">
    <source>
        <dbReference type="ARBA" id="ARBA00022837"/>
    </source>
</evidence>